<dbReference type="InterPro" id="IPR013325">
    <property type="entry name" value="RNA_pol_sigma_r2"/>
</dbReference>
<comment type="similarity">
    <text evidence="1">Belongs to the sigma-70 factor family. ECF subfamily.</text>
</comment>
<dbReference type="EMBL" id="SAUY01000030">
    <property type="protein sequence ID" value="RWR27654.1"/>
    <property type="molecule type" value="Genomic_DNA"/>
</dbReference>
<dbReference type="RefSeq" id="WP_128233586.1">
    <property type="nucleotide sequence ID" value="NZ_SAUY01000030.1"/>
</dbReference>
<dbReference type="PANTHER" id="PTHR43133">
    <property type="entry name" value="RNA POLYMERASE ECF-TYPE SIGMA FACTO"/>
    <property type="match status" value="1"/>
</dbReference>
<evidence type="ECO:0000256" key="2">
    <source>
        <dbReference type="ARBA" id="ARBA00023015"/>
    </source>
</evidence>
<evidence type="ECO:0000313" key="10">
    <source>
        <dbReference type="Proteomes" id="UP000285710"/>
    </source>
</evidence>
<dbReference type="InterPro" id="IPR013324">
    <property type="entry name" value="RNA_pol_sigma_r3/r4-like"/>
</dbReference>
<dbReference type="Pfam" id="PF04542">
    <property type="entry name" value="Sigma70_r2"/>
    <property type="match status" value="1"/>
</dbReference>
<evidence type="ECO:0000256" key="3">
    <source>
        <dbReference type="ARBA" id="ARBA00023082"/>
    </source>
</evidence>
<evidence type="ECO:0000313" key="8">
    <source>
        <dbReference type="EMBL" id="RWR27654.1"/>
    </source>
</evidence>
<dbReference type="SUPFAM" id="SSF88946">
    <property type="entry name" value="Sigma2 domain of RNA polymerase sigma factors"/>
    <property type="match status" value="1"/>
</dbReference>
<evidence type="ECO:0000313" key="9">
    <source>
        <dbReference type="Proteomes" id="UP000284451"/>
    </source>
</evidence>
<dbReference type="NCBIfam" id="TIGR02937">
    <property type="entry name" value="sigma70-ECF"/>
    <property type="match status" value="1"/>
</dbReference>
<evidence type="ECO:0000256" key="4">
    <source>
        <dbReference type="ARBA" id="ARBA00023163"/>
    </source>
</evidence>
<protein>
    <submittedName>
        <fullName evidence="7">RNA polymerase sigma factor</fullName>
    </submittedName>
</protein>
<feature type="domain" description="RNA polymerase sigma factor 70 region 4 type 2" evidence="6">
    <location>
        <begin position="111"/>
        <end position="161"/>
    </location>
</feature>
<keyword evidence="2" id="KW-0805">Transcription regulation</keyword>
<keyword evidence="3" id="KW-0731">Sigma factor</keyword>
<accession>A0A443IKK3</accession>
<dbReference type="InterPro" id="IPR036388">
    <property type="entry name" value="WH-like_DNA-bd_sf"/>
</dbReference>
<dbReference type="Pfam" id="PF08281">
    <property type="entry name" value="Sigma70_r4_2"/>
    <property type="match status" value="1"/>
</dbReference>
<gene>
    <name evidence="8" type="ORF">D2T29_18255</name>
    <name evidence="7" type="ORF">D2T33_19925</name>
</gene>
<reference evidence="9 10" key="2">
    <citation type="submission" date="2019-01" db="EMBL/GenBank/DDBJ databases">
        <authorList>
            <person name="Li Y."/>
        </authorList>
    </citation>
    <scope>NUCLEOTIDE SEQUENCE [LARGE SCALE GENOMIC DNA]</scope>
    <source>
        <strain evidence="8 9">07D10-4-3</strain>
        <strain evidence="7 10">2D-5</strain>
    </source>
</reference>
<dbReference type="AlphaFoldDB" id="A0A443IKK3"/>
<evidence type="ECO:0000256" key="1">
    <source>
        <dbReference type="ARBA" id="ARBA00010641"/>
    </source>
</evidence>
<reference evidence="9 10" key="1">
    <citation type="submission" date="2019-01" db="EMBL/GenBank/DDBJ databases">
        <title>Sinorhodobacter populi sp. nov. isolated from the symptomatic bark tissue of Populus euramericana canker.</title>
        <authorList>
            <person name="Xu G."/>
        </authorList>
    </citation>
    <scope>NUCLEOTIDE SEQUENCE [LARGE SCALE GENOMIC DNA]</scope>
    <source>
        <strain evidence="8 9">07D10-4-3</strain>
        <strain evidence="7 10">2D-5</strain>
    </source>
</reference>
<dbReference type="Proteomes" id="UP000285710">
    <property type="component" value="Unassembled WGS sequence"/>
</dbReference>
<keyword evidence="10" id="KW-1185">Reference proteome</keyword>
<dbReference type="InterPro" id="IPR007627">
    <property type="entry name" value="RNA_pol_sigma70_r2"/>
</dbReference>
<dbReference type="GO" id="GO:0006352">
    <property type="term" value="P:DNA-templated transcription initiation"/>
    <property type="evidence" value="ECO:0007669"/>
    <property type="project" value="InterPro"/>
</dbReference>
<dbReference type="GO" id="GO:0016987">
    <property type="term" value="F:sigma factor activity"/>
    <property type="evidence" value="ECO:0007669"/>
    <property type="project" value="UniProtKB-KW"/>
</dbReference>
<dbReference type="PANTHER" id="PTHR43133:SF63">
    <property type="entry name" value="RNA POLYMERASE SIGMA FACTOR FECI-RELATED"/>
    <property type="match status" value="1"/>
</dbReference>
<accession>A0A443K4G8</accession>
<name>A0A443IKK3_9RHOB</name>
<dbReference type="InterPro" id="IPR014284">
    <property type="entry name" value="RNA_pol_sigma-70_dom"/>
</dbReference>
<sequence length="171" mass="19471">MNGLLVSIFADTRQSLIWNVMRIVRDRQIAEDLAQETYIRASKAMEHGTIAHIEAFLHQTARNLGIDHLRKRATRSRVEAENIDPSIVLQVCQDVPSTEEAIIERQQLAHLSRALAGLPERTQTVMILSRVENWPNGRIADYLGISERTVFNDLKLAMGHCRDALARYEKT</sequence>
<comment type="caution">
    <text evidence="7">The sequence shown here is derived from an EMBL/GenBank/DDBJ whole genome shotgun (WGS) entry which is preliminary data.</text>
</comment>
<evidence type="ECO:0000313" key="7">
    <source>
        <dbReference type="EMBL" id="RWR05406.1"/>
    </source>
</evidence>
<keyword evidence="4" id="KW-0804">Transcription</keyword>
<dbReference type="Gene3D" id="1.10.1740.10">
    <property type="match status" value="1"/>
</dbReference>
<dbReference type="Proteomes" id="UP000284451">
    <property type="component" value="Unassembled WGS sequence"/>
</dbReference>
<organism evidence="7 10">
    <name type="scientific">Paenirhodobacter populi</name>
    <dbReference type="NCBI Taxonomy" id="2306993"/>
    <lineage>
        <taxon>Bacteria</taxon>
        <taxon>Pseudomonadati</taxon>
        <taxon>Pseudomonadota</taxon>
        <taxon>Alphaproteobacteria</taxon>
        <taxon>Rhodobacterales</taxon>
        <taxon>Rhodobacter group</taxon>
        <taxon>Paenirhodobacter</taxon>
    </lineage>
</organism>
<feature type="domain" description="RNA polymerase sigma-70 region 2" evidence="5">
    <location>
        <begin position="15"/>
        <end position="73"/>
    </location>
</feature>
<evidence type="ECO:0000259" key="6">
    <source>
        <dbReference type="Pfam" id="PF08281"/>
    </source>
</evidence>
<evidence type="ECO:0000259" key="5">
    <source>
        <dbReference type="Pfam" id="PF04542"/>
    </source>
</evidence>
<dbReference type="Gene3D" id="1.10.10.10">
    <property type="entry name" value="Winged helix-like DNA-binding domain superfamily/Winged helix DNA-binding domain"/>
    <property type="match status" value="1"/>
</dbReference>
<dbReference type="InterPro" id="IPR013249">
    <property type="entry name" value="RNA_pol_sigma70_r4_t2"/>
</dbReference>
<dbReference type="GO" id="GO:0003677">
    <property type="term" value="F:DNA binding"/>
    <property type="evidence" value="ECO:0007669"/>
    <property type="project" value="InterPro"/>
</dbReference>
<dbReference type="InterPro" id="IPR039425">
    <property type="entry name" value="RNA_pol_sigma-70-like"/>
</dbReference>
<dbReference type="SUPFAM" id="SSF88659">
    <property type="entry name" value="Sigma3 and sigma4 domains of RNA polymerase sigma factors"/>
    <property type="match status" value="1"/>
</dbReference>
<proteinExistence type="inferred from homology"/>
<dbReference type="EMBL" id="SAUW01000037">
    <property type="protein sequence ID" value="RWR05406.1"/>
    <property type="molecule type" value="Genomic_DNA"/>
</dbReference>